<evidence type="ECO:0000313" key="2">
    <source>
        <dbReference type="Proteomes" id="UP000001798"/>
    </source>
</evidence>
<evidence type="ECO:0008006" key="3">
    <source>
        <dbReference type="Google" id="ProtNLM"/>
    </source>
</evidence>
<protein>
    <recommendedName>
        <fullName evidence="3">Alpha beta hydrolase fold protein</fullName>
    </recommendedName>
</protein>
<dbReference type="EMBL" id="CP009810">
    <property type="protein sequence ID" value="ATZ50938.1"/>
    <property type="molecule type" value="Genomic_DNA"/>
</dbReference>
<organism evidence="1 2">
    <name type="scientific">Botryotinia fuckeliana (strain B05.10)</name>
    <name type="common">Noble rot fungus</name>
    <name type="synonym">Botrytis cinerea</name>
    <dbReference type="NCBI Taxonomy" id="332648"/>
    <lineage>
        <taxon>Eukaryota</taxon>
        <taxon>Fungi</taxon>
        <taxon>Dikarya</taxon>
        <taxon>Ascomycota</taxon>
        <taxon>Pezizomycotina</taxon>
        <taxon>Leotiomycetes</taxon>
        <taxon>Helotiales</taxon>
        <taxon>Sclerotiniaceae</taxon>
        <taxon>Botrytis</taxon>
    </lineage>
</organism>
<evidence type="ECO:0000313" key="1">
    <source>
        <dbReference type="EMBL" id="ATZ50938.1"/>
    </source>
</evidence>
<dbReference type="GeneID" id="36394253"/>
<gene>
    <name evidence="1" type="ORF">BCIN_06g04040</name>
</gene>
<accession>A0A384JK21</accession>
<reference evidence="1 2" key="1">
    <citation type="journal article" date="2011" name="PLoS Genet.">
        <title>Genomic analysis of the necrotrophic fungal pathogens Sclerotinia sclerotiorum and Botrytis cinerea.</title>
        <authorList>
            <person name="Amselem J."/>
            <person name="Cuomo C.A."/>
            <person name="van Kan J.A."/>
            <person name="Viaud M."/>
            <person name="Benito E.P."/>
            <person name="Couloux A."/>
            <person name="Coutinho P.M."/>
            <person name="de Vries R.P."/>
            <person name="Dyer P.S."/>
            <person name="Fillinger S."/>
            <person name="Fournier E."/>
            <person name="Gout L."/>
            <person name="Hahn M."/>
            <person name="Kohn L."/>
            <person name="Lapalu N."/>
            <person name="Plummer K.M."/>
            <person name="Pradier J.M."/>
            <person name="Quevillon E."/>
            <person name="Sharon A."/>
            <person name="Simon A."/>
            <person name="ten Have A."/>
            <person name="Tudzynski B."/>
            <person name="Tudzynski P."/>
            <person name="Wincker P."/>
            <person name="Andrew M."/>
            <person name="Anthouard V."/>
            <person name="Beever R.E."/>
            <person name="Beffa R."/>
            <person name="Benoit I."/>
            <person name="Bouzid O."/>
            <person name="Brault B."/>
            <person name="Chen Z."/>
            <person name="Choquer M."/>
            <person name="Collemare J."/>
            <person name="Cotton P."/>
            <person name="Danchin E.G."/>
            <person name="Da Silva C."/>
            <person name="Gautier A."/>
            <person name="Giraud C."/>
            <person name="Giraud T."/>
            <person name="Gonzalez C."/>
            <person name="Grossetete S."/>
            <person name="Guldener U."/>
            <person name="Henrissat B."/>
            <person name="Howlett B.J."/>
            <person name="Kodira C."/>
            <person name="Kretschmer M."/>
            <person name="Lappartient A."/>
            <person name="Leroch M."/>
            <person name="Levis C."/>
            <person name="Mauceli E."/>
            <person name="Neuveglise C."/>
            <person name="Oeser B."/>
            <person name="Pearson M."/>
            <person name="Poulain J."/>
            <person name="Poussereau N."/>
            <person name="Quesneville H."/>
            <person name="Rascle C."/>
            <person name="Schumacher J."/>
            <person name="Segurens B."/>
            <person name="Sexton A."/>
            <person name="Silva E."/>
            <person name="Sirven C."/>
            <person name="Soanes D.M."/>
            <person name="Talbot N.J."/>
            <person name="Templeton M."/>
            <person name="Yandava C."/>
            <person name="Yarden O."/>
            <person name="Zeng Q."/>
            <person name="Rollins J.A."/>
            <person name="Lebrun M.H."/>
            <person name="Dickman M."/>
        </authorList>
    </citation>
    <scope>NUCLEOTIDE SEQUENCE [LARGE SCALE GENOMIC DNA]</scope>
    <source>
        <strain evidence="1 2">B05.10</strain>
    </source>
</reference>
<reference evidence="1 2" key="3">
    <citation type="journal article" date="2017" name="Mol. Plant Pathol.">
        <title>A gapless genome sequence of the fungus Botrytis cinerea.</title>
        <authorList>
            <person name="Van Kan J.A."/>
            <person name="Stassen J.H."/>
            <person name="Mosbach A."/>
            <person name="Van Der Lee T.A."/>
            <person name="Faino L."/>
            <person name="Farmer A.D."/>
            <person name="Papasotiriou D.G."/>
            <person name="Zhou S."/>
            <person name="Seidl M.F."/>
            <person name="Cottam E."/>
            <person name="Edel D."/>
            <person name="Hahn M."/>
            <person name="Schwartz D.C."/>
            <person name="Dietrich R.A."/>
            <person name="Widdison S."/>
            <person name="Scalliet G."/>
        </authorList>
    </citation>
    <scope>NUCLEOTIDE SEQUENCE [LARGE SCALE GENOMIC DNA]</scope>
    <source>
        <strain evidence="1 2">B05.10</strain>
    </source>
</reference>
<dbReference type="OrthoDB" id="5343383at2759"/>
<proteinExistence type="predicted"/>
<sequence length="266" mass="30917">MATSNKPDPRFDGQVLTYKPESIIVAVETYYKALSKLPYVEESDIISPPTSGWPNITESNFAPLEKTNTVIDLLKHLPYLQNPDKDKGYTIAFGTFPINYTAAPFREPIDIQEAKNFKPDLAWPEDAVKGWVIPLTMSEDNYWGNWWLLDTTDGTVTDWAHNNSTETDVDYAPDDPRSWRNTCGETKKLEDLLAEWRSKFESLHWVAFTDPTGREKVWNDEDIQRDEDTEHCEELQAIIKKHGWPEDFKRQECKEALEKWMEDHQT</sequence>
<dbReference type="Proteomes" id="UP000001798">
    <property type="component" value="Chromosome 6"/>
</dbReference>
<keyword evidence="2" id="KW-1185">Reference proteome</keyword>
<dbReference type="VEuPathDB" id="FungiDB:Bcin06g04040"/>
<name>A0A384JK21_BOTFB</name>
<dbReference type="AlphaFoldDB" id="A0A384JK21"/>
<dbReference type="RefSeq" id="XP_024549283.1">
    <property type="nucleotide sequence ID" value="XM_024693497.1"/>
</dbReference>
<reference evidence="1 2" key="2">
    <citation type="journal article" date="2012" name="Eukaryot. Cell">
        <title>Genome update of Botrytis cinerea strains B05.10 and T4.</title>
        <authorList>
            <person name="Staats M."/>
            <person name="van Kan J.A."/>
        </authorList>
    </citation>
    <scope>NUCLEOTIDE SEQUENCE [LARGE SCALE GENOMIC DNA]</scope>
    <source>
        <strain evidence="1 2">B05.10</strain>
    </source>
</reference>
<dbReference type="KEGG" id="bfu:BCIN_06g04040"/>